<dbReference type="InterPro" id="IPR003018">
    <property type="entry name" value="GAF"/>
</dbReference>
<evidence type="ECO:0000256" key="1">
    <source>
        <dbReference type="ARBA" id="ARBA00022679"/>
    </source>
</evidence>
<dbReference type="HOGENOM" id="CLU_074354_2_0_11"/>
<dbReference type="RefSeq" id="WP_011772976.1">
    <property type="nucleotide sequence ID" value="NC_008711.1"/>
</dbReference>
<keyword evidence="3" id="KW-0805">Transcription regulation</keyword>
<evidence type="ECO:0000256" key="3">
    <source>
        <dbReference type="ARBA" id="ARBA00023015"/>
    </source>
</evidence>
<dbReference type="eggNOG" id="COG2203">
    <property type="taxonomic scope" value="Bacteria"/>
</dbReference>
<keyword evidence="2" id="KW-0418">Kinase</keyword>
<dbReference type="Proteomes" id="UP000000637">
    <property type="component" value="Chromosome"/>
</dbReference>
<dbReference type="Pfam" id="PF03861">
    <property type="entry name" value="ANTAR"/>
    <property type="match status" value="1"/>
</dbReference>
<accession>A1R1B6</accession>
<dbReference type="InterPro" id="IPR036388">
    <property type="entry name" value="WH-like_DNA-bd_sf"/>
</dbReference>
<organism evidence="6 7">
    <name type="scientific">Paenarthrobacter aurescens (strain TC1)</name>
    <dbReference type="NCBI Taxonomy" id="290340"/>
    <lineage>
        <taxon>Bacteria</taxon>
        <taxon>Bacillati</taxon>
        <taxon>Actinomycetota</taxon>
        <taxon>Actinomycetes</taxon>
        <taxon>Micrococcales</taxon>
        <taxon>Micrococcaceae</taxon>
        <taxon>Paenarthrobacter</taxon>
    </lineage>
</organism>
<keyword evidence="4" id="KW-0804">Transcription</keyword>
<dbReference type="OrthoDB" id="3688893at2"/>
<dbReference type="AlphaFoldDB" id="A1R1B6"/>
<dbReference type="GO" id="GO:0003723">
    <property type="term" value="F:RNA binding"/>
    <property type="evidence" value="ECO:0007669"/>
    <property type="project" value="InterPro"/>
</dbReference>
<dbReference type="Gene3D" id="3.30.450.40">
    <property type="match status" value="1"/>
</dbReference>
<proteinExistence type="predicted"/>
<sequence length="240" mass="25864">MTKKQLPLDELSTAIGRILGLLLTEEKVDHAVQNLSQAIRESVPGTIGAGVSILDSQGRRTSRGFTDSVVEQADFLQYELGEGPCLTAWATEETVLVHDLSDDSRWAQWSAAVSSLPIRSVISAPLTAGGQSFGTIKVYSPEPAAYDTETANLLELFASPAATLLSHIQSAETPKRISEGLQSALQSRDLVNRACGMLMERHGIPHELALQRLLKHTRDHGSSLHHISAEIVAGIPADKN</sequence>
<dbReference type="InterPro" id="IPR012074">
    <property type="entry name" value="GAF_ANTAR"/>
</dbReference>
<dbReference type="Gene3D" id="1.10.10.10">
    <property type="entry name" value="Winged helix-like DNA-binding domain superfamily/Winged helix DNA-binding domain"/>
    <property type="match status" value="1"/>
</dbReference>
<dbReference type="PROSITE" id="PS50921">
    <property type="entry name" value="ANTAR"/>
    <property type="match status" value="1"/>
</dbReference>
<keyword evidence="7" id="KW-1185">Reference proteome</keyword>
<feature type="domain" description="ANTAR" evidence="5">
    <location>
        <begin position="171"/>
        <end position="232"/>
    </location>
</feature>
<reference evidence="6 7" key="1">
    <citation type="journal article" date="2006" name="PLoS Genet.">
        <title>Secrets of soil survival revealed by the genome sequence of Arthrobacter aurescens TC1.</title>
        <authorList>
            <person name="Mongodin E.F."/>
            <person name="Shapir N."/>
            <person name="Daugherty S.C."/>
            <person name="DeBoy R.T."/>
            <person name="Emerson J.B."/>
            <person name="Shvartzbeyn A."/>
            <person name="Radune D."/>
            <person name="Vamathevan J."/>
            <person name="Riggs F."/>
            <person name="Grinberg V."/>
            <person name="Khouri H."/>
            <person name="Wackett L.P."/>
            <person name="Nelson K.E."/>
            <person name="Sadowsky M.J."/>
        </authorList>
    </citation>
    <scope>NUCLEOTIDE SEQUENCE [LARGE SCALE GENOMIC DNA]</scope>
    <source>
        <strain evidence="6 7">TC1</strain>
    </source>
</reference>
<dbReference type="PIRSF" id="PIRSF036625">
    <property type="entry name" value="GAF_ANTAR"/>
    <property type="match status" value="1"/>
</dbReference>
<evidence type="ECO:0000313" key="6">
    <source>
        <dbReference type="EMBL" id="ABM06584.1"/>
    </source>
</evidence>
<dbReference type="KEGG" id="aau:AAur_0207"/>
<evidence type="ECO:0000259" key="5">
    <source>
        <dbReference type="PROSITE" id="PS50921"/>
    </source>
</evidence>
<dbReference type="GO" id="GO:0016301">
    <property type="term" value="F:kinase activity"/>
    <property type="evidence" value="ECO:0007669"/>
    <property type="project" value="UniProtKB-KW"/>
</dbReference>
<keyword evidence="1" id="KW-0808">Transferase</keyword>
<dbReference type="SMART" id="SM00065">
    <property type="entry name" value="GAF"/>
    <property type="match status" value="1"/>
</dbReference>
<evidence type="ECO:0000256" key="4">
    <source>
        <dbReference type="ARBA" id="ARBA00023163"/>
    </source>
</evidence>
<protein>
    <submittedName>
        <fullName evidence="6">ANTAR domain protein</fullName>
    </submittedName>
</protein>
<dbReference type="EMBL" id="CP000474">
    <property type="protein sequence ID" value="ABM06584.1"/>
    <property type="molecule type" value="Genomic_DNA"/>
</dbReference>
<dbReference type="SMART" id="SM01012">
    <property type="entry name" value="ANTAR"/>
    <property type="match status" value="1"/>
</dbReference>
<dbReference type="SUPFAM" id="SSF55781">
    <property type="entry name" value="GAF domain-like"/>
    <property type="match status" value="1"/>
</dbReference>
<dbReference type="InterPro" id="IPR005561">
    <property type="entry name" value="ANTAR"/>
</dbReference>
<dbReference type="InterPro" id="IPR011006">
    <property type="entry name" value="CheY-like_superfamily"/>
</dbReference>
<evidence type="ECO:0000313" key="7">
    <source>
        <dbReference type="Proteomes" id="UP000000637"/>
    </source>
</evidence>
<dbReference type="SUPFAM" id="SSF52172">
    <property type="entry name" value="CheY-like"/>
    <property type="match status" value="1"/>
</dbReference>
<dbReference type="InterPro" id="IPR029016">
    <property type="entry name" value="GAF-like_dom_sf"/>
</dbReference>
<gene>
    <name evidence="6" type="ordered locus">AAur_0207</name>
</gene>
<dbReference type="Pfam" id="PF13185">
    <property type="entry name" value="GAF_2"/>
    <property type="match status" value="1"/>
</dbReference>
<dbReference type="STRING" id="290340.AAur_0207"/>
<name>A1R1B6_PAEAT</name>
<evidence type="ECO:0000256" key="2">
    <source>
        <dbReference type="ARBA" id="ARBA00022777"/>
    </source>
</evidence>